<evidence type="ECO:0000313" key="5">
    <source>
        <dbReference type="Proteomes" id="UP000030004"/>
    </source>
</evidence>
<feature type="DNA-binding region" description="H-T-H motif" evidence="2">
    <location>
        <begin position="40"/>
        <end position="59"/>
    </location>
</feature>
<evidence type="ECO:0000256" key="2">
    <source>
        <dbReference type="PROSITE-ProRule" id="PRU00335"/>
    </source>
</evidence>
<reference evidence="4 5" key="1">
    <citation type="journal article" date="2015" name="Antonie Van Leeuwenhoek">
        <title>Pseudooceanicola atlanticus gen. nov. sp. nov., isolated from surface seawater of the Atlantic Ocean and reclassification of Oceanicola batsensis, Oceanicola marinus, Oceanicola nitratireducens, Oceanicola nanhaiensis, Oceanicola antarcticus and Oceanicola flagellatus, as Pseudooceanicola batsensis comb. nov., Pseudooceanicola marinus comb. nov., Pseudooceanicola nitratireducens comb. nov., Pseudooceanicola nanhaiensis comb. nov., Pseudooceanicola antarcticus comb. nov., and Pseudooceanicola flagellatus comb. nov.</title>
        <authorList>
            <person name="Lai Q."/>
            <person name="Li G."/>
            <person name="Liu X."/>
            <person name="Du Y."/>
            <person name="Sun F."/>
            <person name="Shao Z."/>
        </authorList>
    </citation>
    <scope>NUCLEOTIDE SEQUENCE [LARGE SCALE GENOMIC DNA]</scope>
    <source>
        <strain evidence="4 5">22II-s11g</strain>
    </source>
</reference>
<dbReference type="InterPro" id="IPR041474">
    <property type="entry name" value="NicS_C"/>
</dbReference>
<sequence length="222" mass="24851">MSMTTDAERRGWTQNPEAVKQDILAVALEEFAANGLSGTRVDAIASRTRTSKRMIYYYFKDKLGLYTQALEAAYLKVREGEASLDLDHLPPQEALARLVAFTFDHHRKNPDFIRMVMIENIHNAENLAESQVIRDMNVAAIEKLSDICRRGQEAGVFRDGLDPVALHWQISAVSFFNMSNRPSFSAIFGGDLFEEAGQEAIRQQTVDSILAIVCAKGAQPRD</sequence>
<dbReference type="Pfam" id="PF00440">
    <property type="entry name" value="TetR_N"/>
    <property type="match status" value="1"/>
</dbReference>
<dbReference type="Proteomes" id="UP000030004">
    <property type="component" value="Unassembled WGS sequence"/>
</dbReference>
<dbReference type="Pfam" id="PF17938">
    <property type="entry name" value="TetR_C_29"/>
    <property type="match status" value="1"/>
</dbReference>
<dbReference type="Gene3D" id="1.10.357.10">
    <property type="entry name" value="Tetracycline Repressor, domain 2"/>
    <property type="match status" value="1"/>
</dbReference>
<evidence type="ECO:0000259" key="3">
    <source>
        <dbReference type="PROSITE" id="PS50977"/>
    </source>
</evidence>
<dbReference type="EMBL" id="AQQX01000027">
    <property type="protein sequence ID" value="KGM46658.1"/>
    <property type="molecule type" value="Genomic_DNA"/>
</dbReference>
<dbReference type="InterPro" id="IPR001647">
    <property type="entry name" value="HTH_TetR"/>
</dbReference>
<organism evidence="4 5">
    <name type="scientific">Pseudooceanicola atlanticus</name>
    <dbReference type="NCBI Taxonomy" id="1461694"/>
    <lineage>
        <taxon>Bacteria</taxon>
        <taxon>Pseudomonadati</taxon>
        <taxon>Pseudomonadota</taxon>
        <taxon>Alphaproteobacteria</taxon>
        <taxon>Rhodobacterales</taxon>
        <taxon>Paracoccaceae</taxon>
        <taxon>Pseudooceanicola</taxon>
    </lineage>
</organism>
<dbReference type="RefSeq" id="WP_043754720.1">
    <property type="nucleotide sequence ID" value="NZ_AQQX01000027.1"/>
</dbReference>
<evidence type="ECO:0000256" key="1">
    <source>
        <dbReference type="ARBA" id="ARBA00023125"/>
    </source>
</evidence>
<gene>
    <name evidence="4" type="ORF">ATO9_22610</name>
</gene>
<dbReference type="SUPFAM" id="SSF46689">
    <property type="entry name" value="Homeodomain-like"/>
    <property type="match status" value="1"/>
</dbReference>
<keyword evidence="1 2" id="KW-0238">DNA-binding</keyword>
<dbReference type="PANTHER" id="PTHR30328">
    <property type="entry name" value="TRANSCRIPTIONAL REPRESSOR"/>
    <property type="match status" value="1"/>
</dbReference>
<evidence type="ECO:0000313" key="4">
    <source>
        <dbReference type="EMBL" id="KGM46658.1"/>
    </source>
</evidence>
<protein>
    <submittedName>
        <fullName evidence="4">TetR family transcriptional regulator</fullName>
    </submittedName>
</protein>
<dbReference type="GO" id="GO:0003677">
    <property type="term" value="F:DNA binding"/>
    <property type="evidence" value="ECO:0007669"/>
    <property type="project" value="UniProtKB-UniRule"/>
</dbReference>
<dbReference type="PROSITE" id="PS50977">
    <property type="entry name" value="HTH_TETR_2"/>
    <property type="match status" value="1"/>
</dbReference>
<dbReference type="PANTHER" id="PTHR30328:SF54">
    <property type="entry name" value="HTH-TYPE TRANSCRIPTIONAL REPRESSOR SCO4008"/>
    <property type="match status" value="1"/>
</dbReference>
<dbReference type="InterPro" id="IPR050109">
    <property type="entry name" value="HTH-type_TetR-like_transc_reg"/>
</dbReference>
<dbReference type="SUPFAM" id="SSF48498">
    <property type="entry name" value="Tetracyclin repressor-like, C-terminal domain"/>
    <property type="match status" value="1"/>
</dbReference>
<proteinExistence type="predicted"/>
<name>A0A0A0E985_9RHOB</name>
<dbReference type="InterPro" id="IPR009057">
    <property type="entry name" value="Homeodomain-like_sf"/>
</dbReference>
<accession>A0A0A0E985</accession>
<feature type="domain" description="HTH tetR-type" evidence="3">
    <location>
        <begin position="17"/>
        <end position="77"/>
    </location>
</feature>
<dbReference type="eggNOG" id="COG1309">
    <property type="taxonomic scope" value="Bacteria"/>
</dbReference>
<dbReference type="STRING" id="1461694.ATO9_22610"/>
<dbReference type="AlphaFoldDB" id="A0A0A0E985"/>
<comment type="caution">
    <text evidence="4">The sequence shown here is derived from an EMBL/GenBank/DDBJ whole genome shotgun (WGS) entry which is preliminary data.</text>
</comment>
<keyword evidence="5" id="KW-1185">Reference proteome</keyword>
<dbReference type="InterPro" id="IPR036271">
    <property type="entry name" value="Tet_transcr_reg_TetR-rel_C_sf"/>
</dbReference>